<gene>
    <name evidence="1" type="ORF">FOMPIDRAFT_1024287</name>
</gene>
<dbReference type="InParanoid" id="S8E387"/>
<proteinExistence type="predicted"/>
<accession>S8E387</accession>
<sequence length="92" mass="9669">MADTTSTCKVADNVIAFLVVKCHNVPLEERPSGTLWLQPEVSATAGLLVPTASQPTTLSSSISTLGTPIAGIFNKPTVVRPWRPVKPAVSIS</sequence>
<organism evidence="1 2">
    <name type="scientific">Fomitopsis schrenkii</name>
    <name type="common">Brown rot fungus</name>
    <dbReference type="NCBI Taxonomy" id="2126942"/>
    <lineage>
        <taxon>Eukaryota</taxon>
        <taxon>Fungi</taxon>
        <taxon>Dikarya</taxon>
        <taxon>Basidiomycota</taxon>
        <taxon>Agaricomycotina</taxon>
        <taxon>Agaricomycetes</taxon>
        <taxon>Polyporales</taxon>
        <taxon>Fomitopsis</taxon>
    </lineage>
</organism>
<protein>
    <submittedName>
        <fullName evidence="1">Uncharacterized protein</fullName>
    </submittedName>
</protein>
<dbReference type="AlphaFoldDB" id="S8E387"/>
<dbReference type="HOGENOM" id="CLU_2413293_0_0_1"/>
<dbReference type="EMBL" id="KE504158">
    <property type="protein sequence ID" value="EPS99232.1"/>
    <property type="molecule type" value="Genomic_DNA"/>
</dbReference>
<dbReference type="Proteomes" id="UP000015241">
    <property type="component" value="Unassembled WGS sequence"/>
</dbReference>
<name>S8E387_FOMSC</name>
<reference evidence="1 2" key="1">
    <citation type="journal article" date="2012" name="Science">
        <title>The Paleozoic origin of enzymatic lignin decomposition reconstructed from 31 fungal genomes.</title>
        <authorList>
            <person name="Floudas D."/>
            <person name="Binder M."/>
            <person name="Riley R."/>
            <person name="Barry K."/>
            <person name="Blanchette R.A."/>
            <person name="Henrissat B."/>
            <person name="Martinez A.T."/>
            <person name="Otillar R."/>
            <person name="Spatafora J.W."/>
            <person name="Yadav J.S."/>
            <person name="Aerts A."/>
            <person name="Benoit I."/>
            <person name="Boyd A."/>
            <person name="Carlson A."/>
            <person name="Copeland A."/>
            <person name="Coutinho P.M."/>
            <person name="de Vries R.P."/>
            <person name="Ferreira P."/>
            <person name="Findley K."/>
            <person name="Foster B."/>
            <person name="Gaskell J."/>
            <person name="Glotzer D."/>
            <person name="Gorecki P."/>
            <person name="Heitman J."/>
            <person name="Hesse C."/>
            <person name="Hori C."/>
            <person name="Igarashi K."/>
            <person name="Jurgens J.A."/>
            <person name="Kallen N."/>
            <person name="Kersten P."/>
            <person name="Kohler A."/>
            <person name="Kuees U."/>
            <person name="Kumar T.K.A."/>
            <person name="Kuo A."/>
            <person name="LaButti K."/>
            <person name="Larrondo L.F."/>
            <person name="Lindquist E."/>
            <person name="Ling A."/>
            <person name="Lombard V."/>
            <person name="Lucas S."/>
            <person name="Lundell T."/>
            <person name="Martin R."/>
            <person name="McLaughlin D.J."/>
            <person name="Morgenstern I."/>
            <person name="Morin E."/>
            <person name="Murat C."/>
            <person name="Nagy L.G."/>
            <person name="Nolan M."/>
            <person name="Ohm R.A."/>
            <person name="Patyshakuliyeva A."/>
            <person name="Rokas A."/>
            <person name="Ruiz-Duenas F.J."/>
            <person name="Sabat G."/>
            <person name="Salamov A."/>
            <person name="Samejima M."/>
            <person name="Schmutz J."/>
            <person name="Slot J.C."/>
            <person name="St John F."/>
            <person name="Stenlid J."/>
            <person name="Sun H."/>
            <person name="Sun S."/>
            <person name="Syed K."/>
            <person name="Tsang A."/>
            <person name="Wiebenga A."/>
            <person name="Young D."/>
            <person name="Pisabarro A."/>
            <person name="Eastwood D.C."/>
            <person name="Martin F."/>
            <person name="Cullen D."/>
            <person name="Grigoriev I.V."/>
            <person name="Hibbett D.S."/>
        </authorList>
    </citation>
    <scope>NUCLEOTIDE SEQUENCE</scope>
    <source>
        <strain evidence="2">FP-58527</strain>
    </source>
</reference>
<evidence type="ECO:0000313" key="2">
    <source>
        <dbReference type="Proteomes" id="UP000015241"/>
    </source>
</evidence>
<evidence type="ECO:0000313" key="1">
    <source>
        <dbReference type="EMBL" id="EPS99232.1"/>
    </source>
</evidence>
<keyword evidence="2" id="KW-1185">Reference proteome</keyword>